<dbReference type="AlphaFoldDB" id="A0AAD3UE81"/>
<dbReference type="Proteomes" id="UP000859505">
    <property type="component" value="Unassembled WGS sequence"/>
</dbReference>
<evidence type="ECO:0000256" key="1">
    <source>
        <dbReference type="SAM" id="MobiDB-lite"/>
    </source>
</evidence>
<proteinExistence type="predicted"/>
<dbReference type="EMBL" id="DACTUL010000046">
    <property type="protein sequence ID" value="HAT6346244.1"/>
    <property type="molecule type" value="Genomic_DNA"/>
</dbReference>
<evidence type="ECO:0000313" key="2">
    <source>
        <dbReference type="EMBL" id="HAT6346244.1"/>
    </source>
</evidence>
<reference evidence="2" key="2">
    <citation type="submission" date="2020-01" db="EMBL/GenBank/DDBJ databases">
        <authorList>
            <consortium name="NCBI Pathogen Detection Project"/>
        </authorList>
    </citation>
    <scope>NUCLEOTIDE SEQUENCE</scope>
    <source>
        <strain evidence="2">OLC2673_Aeromonas</strain>
    </source>
</reference>
<feature type="region of interest" description="Disordered" evidence="1">
    <location>
        <begin position="1"/>
        <end position="49"/>
    </location>
</feature>
<comment type="caution">
    <text evidence="2">The sequence shown here is derived from an EMBL/GenBank/DDBJ whole genome shotgun (WGS) entry which is preliminary data.</text>
</comment>
<reference evidence="2" key="1">
    <citation type="journal article" date="2018" name="Genome Biol.">
        <title>SKESA: strategic k-mer extension for scrupulous assemblies.</title>
        <authorList>
            <person name="Souvorov A."/>
            <person name="Agarwala R."/>
            <person name="Lipman D.J."/>
        </authorList>
    </citation>
    <scope>NUCLEOTIDE SEQUENCE</scope>
    <source>
        <strain evidence="2">OLC2673_Aeromonas</strain>
    </source>
</reference>
<organism evidence="2 3">
    <name type="scientific">Aeromonas hydrophila</name>
    <dbReference type="NCBI Taxonomy" id="644"/>
    <lineage>
        <taxon>Bacteria</taxon>
        <taxon>Pseudomonadati</taxon>
        <taxon>Pseudomonadota</taxon>
        <taxon>Gammaproteobacteria</taxon>
        <taxon>Aeromonadales</taxon>
        <taxon>Aeromonadaceae</taxon>
        <taxon>Aeromonas</taxon>
    </lineage>
</organism>
<gene>
    <name evidence="2" type="ORF">JAJ28_004048</name>
</gene>
<accession>A0AAD3UE81</accession>
<evidence type="ECO:0000313" key="3">
    <source>
        <dbReference type="Proteomes" id="UP000859505"/>
    </source>
</evidence>
<name>A0AAD3UE81_AERHY</name>
<protein>
    <submittedName>
        <fullName evidence="2">Uncharacterized protein</fullName>
    </submittedName>
</protein>
<sequence>MVTSSGGKTDTQPGLCGEGPYRVNNPISRLTLSGNDGLEREHPLPEGNKAGIPAPALLFLAFADQGCGLMR</sequence>
<feature type="compositionally biased region" description="Polar residues" evidence="1">
    <location>
        <begin position="1"/>
        <end position="12"/>
    </location>
</feature>
<feature type="compositionally biased region" description="Polar residues" evidence="1">
    <location>
        <begin position="25"/>
        <end position="34"/>
    </location>
</feature>